<gene>
    <name evidence="5" type="primary">Ispd</name>
    <name evidence="5" type="ORF">GWK47_054188</name>
</gene>
<dbReference type="GO" id="GO:0008299">
    <property type="term" value="P:isoprenoid biosynthetic process"/>
    <property type="evidence" value="ECO:0007669"/>
    <property type="project" value="InterPro"/>
</dbReference>
<comment type="similarity">
    <text evidence="1">Belongs to the IspD/TarI cytidylyltransferase family. IspD subfamily.</text>
</comment>
<dbReference type="Proteomes" id="UP000770661">
    <property type="component" value="Unassembled WGS sequence"/>
</dbReference>
<feature type="region of interest" description="Disordered" evidence="4">
    <location>
        <begin position="1"/>
        <end position="58"/>
    </location>
</feature>
<dbReference type="InterPro" id="IPR034683">
    <property type="entry name" value="IspD/TarI"/>
</dbReference>
<dbReference type="PANTHER" id="PTHR43015:SF1">
    <property type="entry name" value="D-RIBITOL-5-PHOSPHATE CYTIDYLYLTRANSFERASE"/>
    <property type="match status" value="1"/>
</dbReference>
<name>A0A8J4Y5A0_CHIOP</name>
<dbReference type="OrthoDB" id="5985478at2759"/>
<dbReference type="InterPro" id="IPR018294">
    <property type="entry name" value="ISPD_synthase_CS"/>
</dbReference>
<dbReference type="AlphaFoldDB" id="A0A8J4Y5A0"/>
<reference evidence="5" key="1">
    <citation type="submission" date="2020-07" db="EMBL/GenBank/DDBJ databases">
        <title>The High-quality genome of the commercially important snow crab, Chionoecetes opilio.</title>
        <authorList>
            <person name="Jeong J.-H."/>
            <person name="Ryu S."/>
        </authorList>
    </citation>
    <scope>NUCLEOTIDE SEQUENCE</scope>
    <source>
        <strain evidence="5">MADBK_172401_WGS</strain>
        <tissue evidence="5">Digestive gland</tissue>
    </source>
</reference>
<dbReference type="PROSITE" id="PS01295">
    <property type="entry name" value="ISPD"/>
    <property type="match status" value="1"/>
</dbReference>
<sequence>MEGGGGRKRGEEERVRCQTPTGSGGGEVNPHSPTPLSPSPDAPPSGKTLPEGEEKPQCRVGAVVPAAGNSERMGSATPKQYMEVCGSPLVTYCLEVLQKVEWVSRVVVVADDLARMTDVVRDAALSKVIVVQSRPELLDKLGDTIGNFEMAVTPRSLFATDGTLLILSDKSSFMKEIESYTPPVTGSDNTTPRIQEVPTASVALTNDEGMEGTTEGVEEHPESIEDYVGLHPTSNSVDDDELGWMESRFARETVIIIDGQAVVQDMKKLPGMHTISDLTDAFDKRIDNMMNWYSEGRIISDRYITGSMKEKTRSKRAGSAQPVKFIIQDTMNIRNVPMKLLLSHNMSTHNHEEADTQIPLHVIDAARQGTSTRDMYVWSPDTDVFLLLIDLVANHTIPGQLKMLTGRAKFFRTIDIKERCTAIGTEKSKALIGLHNFTGADWGGKFFSISKKAWIIKFLQLPSSSKIIKTFQIFGCSDSLPEDDVVNVETFVCSVYSSKSLCVTLPALRWELFKVKNLEGEKLPPTRSTLKPHIQRANLMSKRDKTYQGGGSRHRSIRMGVEALAAEEDPPDVVVVHDGARPLLPLHTLTQVAVMAERHGAAGAVRPLVSTVVMPDTEDFLQESLVRSLYRNSEMPQAFRLEILRDAYRRKRSTSLAP</sequence>
<dbReference type="GO" id="GO:0047349">
    <property type="term" value="F:D-ribitol-5-phosphate cytidylyltransferase activity"/>
    <property type="evidence" value="ECO:0007669"/>
    <property type="project" value="TreeGrafter"/>
</dbReference>
<evidence type="ECO:0000256" key="3">
    <source>
        <dbReference type="ARBA" id="ARBA00022695"/>
    </source>
</evidence>
<evidence type="ECO:0000313" key="5">
    <source>
        <dbReference type="EMBL" id="KAG0717546.1"/>
    </source>
</evidence>
<evidence type="ECO:0000256" key="4">
    <source>
        <dbReference type="SAM" id="MobiDB-lite"/>
    </source>
</evidence>
<comment type="caution">
    <text evidence="5">The sequence shown here is derived from an EMBL/GenBank/DDBJ whole genome shotgun (WGS) entry which is preliminary data.</text>
</comment>
<dbReference type="Gene3D" id="3.90.550.10">
    <property type="entry name" value="Spore Coat Polysaccharide Biosynthesis Protein SpsA, Chain A"/>
    <property type="match status" value="2"/>
</dbReference>
<dbReference type="Pfam" id="PF01128">
    <property type="entry name" value="IspD"/>
    <property type="match status" value="2"/>
</dbReference>
<dbReference type="GO" id="GO:0035269">
    <property type="term" value="P:protein O-linked glycosylation via mannose"/>
    <property type="evidence" value="ECO:0007669"/>
    <property type="project" value="TreeGrafter"/>
</dbReference>
<keyword evidence="3 5" id="KW-0548">Nucleotidyltransferase</keyword>
<dbReference type="SUPFAM" id="SSF53448">
    <property type="entry name" value="Nucleotide-diphospho-sugar transferases"/>
    <property type="match status" value="2"/>
</dbReference>
<keyword evidence="6" id="KW-1185">Reference proteome</keyword>
<evidence type="ECO:0000256" key="1">
    <source>
        <dbReference type="ARBA" id="ARBA00009789"/>
    </source>
</evidence>
<feature type="compositionally biased region" description="Pro residues" evidence="4">
    <location>
        <begin position="32"/>
        <end position="43"/>
    </location>
</feature>
<dbReference type="GO" id="GO:0005829">
    <property type="term" value="C:cytosol"/>
    <property type="evidence" value="ECO:0007669"/>
    <property type="project" value="TreeGrafter"/>
</dbReference>
<proteinExistence type="inferred from homology"/>
<dbReference type="PANTHER" id="PTHR43015">
    <property type="entry name" value="D-RIBITOL-5-PHOSPHATE CYTIDYLYLTRANSFERASE"/>
    <property type="match status" value="1"/>
</dbReference>
<evidence type="ECO:0000313" key="6">
    <source>
        <dbReference type="Proteomes" id="UP000770661"/>
    </source>
</evidence>
<organism evidence="5 6">
    <name type="scientific">Chionoecetes opilio</name>
    <name type="common">Atlantic snow crab</name>
    <name type="synonym">Cancer opilio</name>
    <dbReference type="NCBI Taxonomy" id="41210"/>
    <lineage>
        <taxon>Eukaryota</taxon>
        <taxon>Metazoa</taxon>
        <taxon>Ecdysozoa</taxon>
        <taxon>Arthropoda</taxon>
        <taxon>Crustacea</taxon>
        <taxon>Multicrustacea</taxon>
        <taxon>Malacostraca</taxon>
        <taxon>Eumalacostraca</taxon>
        <taxon>Eucarida</taxon>
        <taxon>Decapoda</taxon>
        <taxon>Pleocyemata</taxon>
        <taxon>Brachyura</taxon>
        <taxon>Eubrachyura</taxon>
        <taxon>Majoidea</taxon>
        <taxon>Majidae</taxon>
        <taxon>Chionoecetes</taxon>
    </lineage>
</organism>
<keyword evidence="2" id="KW-0808">Transferase</keyword>
<dbReference type="EMBL" id="JACEEZ010017420">
    <property type="protein sequence ID" value="KAG0717546.1"/>
    <property type="molecule type" value="Genomic_DNA"/>
</dbReference>
<protein>
    <submittedName>
        <fullName evidence="5">D-ribitol-5-phosphate cytidylyltransferase</fullName>
    </submittedName>
</protein>
<evidence type="ECO:0000256" key="2">
    <source>
        <dbReference type="ARBA" id="ARBA00022679"/>
    </source>
</evidence>
<accession>A0A8J4Y5A0</accession>
<dbReference type="InterPro" id="IPR029044">
    <property type="entry name" value="Nucleotide-diphossugar_trans"/>
</dbReference>